<reference evidence="4" key="1">
    <citation type="journal article" date="1997" name="J. Biol. Chem.">
        <title>Multifunctional tryptophan-synthesizing enzyme. The molecular weight of the Euglena gracilis protein is unexpectedly low.</title>
        <authorList>
            <person name="Schwarz T."/>
            <person name="Uthoff K."/>
            <person name="Klinger C."/>
            <person name="Meyer H.E."/>
            <person name="Bartholmes P."/>
            <person name="Kaufmann M."/>
        </authorList>
    </citation>
    <scope>NUCLEOTIDE SEQUENCE</scope>
</reference>
<evidence type="ECO:0000259" key="3">
    <source>
        <dbReference type="Pfam" id="PF00591"/>
    </source>
</evidence>
<evidence type="ECO:0000313" key="4">
    <source>
        <dbReference type="EMBL" id="AAL49763.1"/>
    </source>
</evidence>
<proteinExistence type="evidence at transcript level"/>
<dbReference type="InterPro" id="IPR000312">
    <property type="entry name" value="Glycosyl_Trfase_fam3"/>
</dbReference>
<keyword evidence="1" id="KW-0328">Glycosyltransferase</keyword>
<gene>
    <name evidence="4" type="primary">trpD</name>
</gene>
<dbReference type="SUPFAM" id="SSF52418">
    <property type="entry name" value="Nucleoside phosphorylase/phosphoribosyltransferase catalytic domain"/>
    <property type="match status" value="1"/>
</dbReference>
<evidence type="ECO:0000256" key="2">
    <source>
        <dbReference type="ARBA" id="ARBA00022679"/>
    </source>
</evidence>
<dbReference type="AlphaFoldDB" id="Q8W190"/>
<dbReference type="GO" id="GO:0004048">
    <property type="term" value="F:anthranilate phosphoribosyltransferase activity"/>
    <property type="evidence" value="ECO:0007669"/>
    <property type="project" value="InterPro"/>
</dbReference>
<dbReference type="InterPro" id="IPR005940">
    <property type="entry name" value="Anthranilate_Pribosyl_Tfrase"/>
</dbReference>
<feature type="non-terminal residue" evidence="4">
    <location>
        <position position="288"/>
    </location>
</feature>
<protein>
    <submittedName>
        <fullName evidence="4">Multifunctional tryptophan-synthesizing enzyme</fullName>
    </submittedName>
</protein>
<dbReference type="PANTHER" id="PTHR43285:SF2">
    <property type="entry name" value="ANTHRANILATE PHOSPHORIBOSYLTRANSFERASE"/>
    <property type="match status" value="1"/>
</dbReference>
<dbReference type="Gene3D" id="1.20.970.10">
    <property type="entry name" value="Transferase, Pyrimidine Nucleoside Phosphorylase, Chain C"/>
    <property type="match status" value="1"/>
</dbReference>
<keyword evidence="2" id="KW-0808">Transferase</keyword>
<dbReference type="PANTHER" id="PTHR43285">
    <property type="entry name" value="ANTHRANILATE PHOSPHORIBOSYLTRANSFERASE"/>
    <property type="match status" value="1"/>
</dbReference>
<evidence type="ECO:0000256" key="1">
    <source>
        <dbReference type="ARBA" id="ARBA00022676"/>
    </source>
</evidence>
<reference evidence="4" key="2">
    <citation type="submission" date="2001-11" db="EMBL/GenBank/DDBJ databases">
        <authorList>
            <person name="Kaufmann M."/>
            <person name="Klinger C."/>
            <person name="Yee M.C."/>
        </authorList>
    </citation>
    <scope>NUCLEOTIDE SEQUENCE</scope>
</reference>
<dbReference type="EMBL" id="AF453930">
    <property type="protein sequence ID" value="AAL49763.1"/>
    <property type="molecule type" value="mRNA"/>
</dbReference>
<accession>Q8W190</accession>
<sequence length="288" mass="30132">MKKWIASLQGGPPVSAEDQRAAIHELLAPDVPDVQKAALLALLPPASLGEDTLQLFVDTLLEHGVAVAVPAVADIVGSGGDGQNTWNVPTPAAIVAAGAGIRMAKHGNRSASSNSGSADLLEQFGAYLPVSPTVVPELVDRTNFSFLYAPAFHPALRNVAKVRQDLGTKTVFNFLGPLLNPAAPQYNVVGVSDRAMAEVMARCLSRRPGVRALVVHSADGMDKISPVRNTHSWRVEGGKEPVYQLLRPEDFGLVSDPAKDCGAGGGSPAHNAAALLRVLQGTSPDPLL</sequence>
<dbReference type="NCBIfam" id="TIGR01245">
    <property type="entry name" value="trpD"/>
    <property type="match status" value="1"/>
</dbReference>
<dbReference type="GO" id="GO:0005829">
    <property type="term" value="C:cytosol"/>
    <property type="evidence" value="ECO:0007669"/>
    <property type="project" value="TreeGrafter"/>
</dbReference>
<dbReference type="GO" id="GO:0000162">
    <property type="term" value="P:L-tryptophan biosynthetic process"/>
    <property type="evidence" value="ECO:0007669"/>
    <property type="project" value="InterPro"/>
</dbReference>
<dbReference type="Pfam" id="PF00591">
    <property type="entry name" value="Glycos_transf_3"/>
    <property type="match status" value="1"/>
</dbReference>
<dbReference type="Gene3D" id="3.40.1030.10">
    <property type="entry name" value="Nucleoside phosphorylase/phosphoribosyltransferase catalytic domain"/>
    <property type="match status" value="1"/>
</dbReference>
<organism evidence="4">
    <name type="scientific">Euglena gracilis</name>
    <dbReference type="NCBI Taxonomy" id="3039"/>
    <lineage>
        <taxon>Eukaryota</taxon>
        <taxon>Discoba</taxon>
        <taxon>Euglenozoa</taxon>
        <taxon>Euglenida</taxon>
        <taxon>Spirocuta</taxon>
        <taxon>Euglenophyceae</taxon>
        <taxon>Euglenales</taxon>
        <taxon>Euglenaceae</taxon>
        <taxon>Euglena</taxon>
    </lineage>
</organism>
<name>Q8W190_EUGGR</name>
<feature type="domain" description="Glycosyl transferase family 3" evidence="3">
    <location>
        <begin position="71"/>
        <end position="284"/>
    </location>
</feature>
<dbReference type="InterPro" id="IPR035902">
    <property type="entry name" value="Nuc_phospho_transferase"/>
</dbReference>